<keyword evidence="3" id="KW-1185">Reference proteome</keyword>
<organism evidence="2 3">
    <name type="scientific">Aquilutibacter rugosus</name>
    <dbReference type="NCBI Taxonomy" id="3115820"/>
    <lineage>
        <taxon>Bacteria</taxon>
        <taxon>Pseudomonadati</taxon>
        <taxon>Pseudomonadota</taxon>
        <taxon>Gammaproteobacteria</taxon>
        <taxon>Lysobacterales</taxon>
        <taxon>Lysobacteraceae</taxon>
        <taxon>Aquilutibacter</taxon>
    </lineage>
</organism>
<dbReference type="Proteomes" id="UP001356170">
    <property type="component" value="Unassembled WGS sequence"/>
</dbReference>
<protein>
    <submittedName>
        <fullName evidence="2">Glycosyltransferase family 4 protein</fullName>
        <ecNumber evidence="2">2.4.-.-</ecNumber>
    </submittedName>
</protein>
<keyword evidence="2" id="KW-0328">Glycosyltransferase</keyword>
<accession>A0ABU7UVZ9</accession>
<name>A0ABU7UVZ9_9GAMM</name>
<dbReference type="EC" id="2.4.-.-" evidence="2"/>
<dbReference type="InterPro" id="IPR001296">
    <property type="entry name" value="Glyco_trans_1"/>
</dbReference>
<feature type="domain" description="Glycosyl transferase family 1" evidence="1">
    <location>
        <begin position="222"/>
        <end position="351"/>
    </location>
</feature>
<evidence type="ECO:0000313" key="3">
    <source>
        <dbReference type="Proteomes" id="UP001356170"/>
    </source>
</evidence>
<dbReference type="RefSeq" id="WP_331702928.1">
    <property type="nucleotide sequence ID" value="NZ_JAZHBO010000001.1"/>
</dbReference>
<dbReference type="CDD" id="cd03801">
    <property type="entry name" value="GT4_PimA-like"/>
    <property type="match status" value="1"/>
</dbReference>
<dbReference type="Pfam" id="PF00534">
    <property type="entry name" value="Glycos_transf_1"/>
    <property type="match status" value="1"/>
</dbReference>
<dbReference type="SUPFAM" id="SSF53756">
    <property type="entry name" value="UDP-Glycosyltransferase/glycogen phosphorylase"/>
    <property type="match status" value="1"/>
</dbReference>
<comment type="caution">
    <text evidence="2">The sequence shown here is derived from an EMBL/GenBank/DDBJ whole genome shotgun (WGS) entry which is preliminary data.</text>
</comment>
<sequence length="414" mass="46518">MRVLWVSNTLFPDIAKRHGLPEPVFGGWMYGAAKALSAVPGVELSVAALHDGPTMIGETIDGIEYHLISRRVGLDQQWRRIVDASRPDLVHVHGTEFVHGLALIKLFPEIPSVVSIQGLVSVCARYYLAGMSFWEVVRNITLRDLLRMDTLFQQQQKMAKRGKAEREYIARATAIMGRTDWDRAHVEALRPNAPYVHCDEMLRDEFYGDRRWSYKDCNPRSIFVSQAGYPIKGLHLLIKAAVIARRTYPDLEIRVAGPDITSVSSLRLRIRRGGYGKYLSRLIKRSGMQDAVKFLGALDATQMRNEFLRCNVSVSPSAIENSSNSIAEAQMLGVPVIASQVGGIRTMTLNGALAETYRFDEMEVLASRIVESFARVDVERVEAARQEAMRRHERGAIVRVMTSTYLELVGRDNA</sequence>
<evidence type="ECO:0000313" key="2">
    <source>
        <dbReference type="EMBL" id="MEF2154767.1"/>
    </source>
</evidence>
<proteinExistence type="predicted"/>
<gene>
    <name evidence="2" type="ORF">V3390_00715</name>
</gene>
<dbReference type="Gene3D" id="3.40.50.2000">
    <property type="entry name" value="Glycogen Phosphorylase B"/>
    <property type="match status" value="2"/>
</dbReference>
<reference evidence="2 3" key="1">
    <citation type="submission" date="2024-01" db="EMBL/GenBank/DDBJ databases">
        <title>Novel species of the genus Luteimonas isolated from rivers.</title>
        <authorList>
            <person name="Lu H."/>
        </authorList>
    </citation>
    <scope>NUCLEOTIDE SEQUENCE [LARGE SCALE GENOMIC DNA]</scope>
    <source>
        <strain evidence="2 3">FXH3W</strain>
    </source>
</reference>
<dbReference type="PANTHER" id="PTHR12526">
    <property type="entry name" value="GLYCOSYLTRANSFERASE"/>
    <property type="match status" value="1"/>
</dbReference>
<keyword evidence="2" id="KW-0808">Transferase</keyword>
<dbReference type="GO" id="GO:0016757">
    <property type="term" value="F:glycosyltransferase activity"/>
    <property type="evidence" value="ECO:0007669"/>
    <property type="project" value="UniProtKB-KW"/>
</dbReference>
<evidence type="ECO:0000259" key="1">
    <source>
        <dbReference type="Pfam" id="PF00534"/>
    </source>
</evidence>
<dbReference type="EMBL" id="JAZHBO010000001">
    <property type="protein sequence ID" value="MEF2154767.1"/>
    <property type="molecule type" value="Genomic_DNA"/>
</dbReference>